<dbReference type="Proteomes" id="UP000232163">
    <property type="component" value="Unassembled WGS sequence"/>
</dbReference>
<dbReference type="AlphaFoldDB" id="A0A2N9W3D8"/>
<evidence type="ECO:0000313" key="1">
    <source>
        <dbReference type="EMBL" id="PIO46256.1"/>
    </source>
</evidence>
<organism evidence="1 2">
    <name type="scientific">Phyllobacterium zundukense</name>
    <dbReference type="NCBI Taxonomy" id="1867719"/>
    <lineage>
        <taxon>Bacteria</taxon>
        <taxon>Pseudomonadati</taxon>
        <taxon>Pseudomonadota</taxon>
        <taxon>Alphaproteobacteria</taxon>
        <taxon>Hyphomicrobiales</taxon>
        <taxon>Phyllobacteriaceae</taxon>
        <taxon>Phyllobacterium</taxon>
    </lineage>
</organism>
<evidence type="ECO:0000313" key="2">
    <source>
        <dbReference type="Proteomes" id="UP000232163"/>
    </source>
</evidence>
<comment type="caution">
    <text evidence="1">The sequence shown here is derived from an EMBL/GenBank/DDBJ whole genome shotgun (WGS) entry which is preliminary data.</text>
</comment>
<dbReference type="OrthoDB" id="1495661at2"/>
<protein>
    <submittedName>
        <fullName evidence="1">Uncharacterized protein</fullName>
    </submittedName>
</protein>
<gene>
    <name evidence="1" type="ORF">B5P45_00130</name>
</gene>
<name>A0A2N9W3D8_9HYPH</name>
<dbReference type="EMBL" id="MZMT01000003">
    <property type="protein sequence ID" value="PIO46256.1"/>
    <property type="molecule type" value="Genomic_DNA"/>
</dbReference>
<sequence>MTIDELLAELHVRYPDGATWRERVILTNFDILKWTASAGIPRQDLYDQLAIELARGFYASELSFEFCDAVVNEIHSVIIFKNEQRPRFFWEIYLAFDSGEYYHDGNRDEHPVEAYTRPKIERILDAVAALRRSAPSGEPVINPWP</sequence>
<keyword evidence="2" id="KW-1185">Reference proteome</keyword>
<reference evidence="1 2" key="1">
    <citation type="journal article" date="2017" name="Int J Environ Stud">
        <title>Does the Miocene-Pliocene relict legume Oxytropis triphylla form nitrogen-fixing nodules with a combination of bacterial strains?</title>
        <authorList>
            <person name="Safronova V."/>
            <person name="Belimov A."/>
            <person name="Sazanova A."/>
            <person name="Kuznetsova I."/>
            <person name="Popova J."/>
            <person name="Andronov E."/>
            <person name="Verkhozina A."/>
            <person name="Tikhonovich I."/>
        </authorList>
    </citation>
    <scope>NUCLEOTIDE SEQUENCE [LARGE SCALE GENOMIC DNA]</scope>
    <source>
        <strain evidence="1 2">Tri-38</strain>
    </source>
</reference>
<accession>A0A2N9W3D8</accession>
<dbReference type="KEGG" id="pht:BLM14_11925"/>
<proteinExistence type="predicted"/>
<dbReference type="RefSeq" id="WP_099999586.1">
    <property type="nucleotide sequence ID" value="NZ_CP017940.1"/>
</dbReference>